<accession>A0AA39KZW1</accession>
<feature type="compositionally biased region" description="Polar residues" evidence="6">
    <location>
        <begin position="182"/>
        <end position="191"/>
    </location>
</feature>
<dbReference type="GO" id="GO:0012507">
    <property type="term" value="C:ER to Golgi transport vesicle membrane"/>
    <property type="evidence" value="ECO:0007669"/>
    <property type="project" value="TreeGrafter"/>
</dbReference>
<feature type="compositionally biased region" description="Basic and acidic residues" evidence="6">
    <location>
        <begin position="169"/>
        <end position="181"/>
    </location>
</feature>
<feature type="compositionally biased region" description="Polar residues" evidence="6">
    <location>
        <begin position="1401"/>
        <end position="1410"/>
    </location>
</feature>
<dbReference type="GO" id="GO:0070971">
    <property type="term" value="C:endoplasmic reticulum exit site"/>
    <property type="evidence" value="ECO:0007669"/>
    <property type="project" value="TreeGrafter"/>
</dbReference>
<feature type="compositionally biased region" description="Polar residues" evidence="6">
    <location>
        <begin position="136"/>
        <end position="161"/>
    </location>
</feature>
<organism evidence="8 9">
    <name type="scientific">Microctonus hyperodae</name>
    <name type="common">Parasitoid wasp</name>
    <dbReference type="NCBI Taxonomy" id="165561"/>
    <lineage>
        <taxon>Eukaryota</taxon>
        <taxon>Metazoa</taxon>
        <taxon>Ecdysozoa</taxon>
        <taxon>Arthropoda</taxon>
        <taxon>Hexapoda</taxon>
        <taxon>Insecta</taxon>
        <taxon>Pterygota</taxon>
        <taxon>Neoptera</taxon>
        <taxon>Endopterygota</taxon>
        <taxon>Hymenoptera</taxon>
        <taxon>Apocrita</taxon>
        <taxon>Ichneumonoidea</taxon>
        <taxon>Braconidae</taxon>
        <taxon>Euphorinae</taxon>
        <taxon>Microctonus</taxon>
    </lineage>
</organism>
<feature type="domain" description="Sec16 Sec23-binding" evidence="7">
    <location>
        <begin position="969"/>
        <end position="1204"/>
    </location>
</feature>
<feature type="compositionally biased region" description="Polar residues" evidence="6">
    <location>
        <begin position="281"/>
        <end position="292"/>
    </location>
</feature>
<feature type="compositionally biased region" description="Polar residues" evidence="6">
    <location>
        <begin position="91"/>
        <end position="100"/>
    </location>
</feature>
<dbReference type="InterPro" id="IPR024298">
    <property type="entry name" value="Sec16_Sec23-bd"/>
</dbReference>
<feature type="compositionally biased region" description="Polar residues" evidence="6">
    <location>
        <begin position="424"/>
        <end position="442"/>
    </location>
</feature>
<name>A0AA39KZW1_MICHY</name>
<comment type="subcellular location">
    <subcellularLocation>
        <location evidence="1">Endoplasmic reticulum</location>
    </subcellularLocation>
</comment>
<feature type="region of interest" description="Disordered" evidence="6">
    <location>
        <begin position="136"/>
        <end position="200"/>
    </location>
</feature>
<feature type="region of interest" description="Disordered" evidence="6">
    <location>
        <begin position="1364"/>
        <end position="1455"/>
    </location>
</feature>
<keyword evidence="5" id="KW-0931">ER-Golgi transport</keyword>
<feature type="compositionally biased region" description="Basic and acidic residues" evidence="6">
    <location>
        <begin position="318"/>
        <end position="357"/>
    </location>
</feature>
<comment type="caution">
    <text evidence="8">The sequence shown here is derived from an EMBL/GenBank/DDBJ whole genome shotgun (WGS) entry which is preliminary data.</text>
</comment>
<feature type="compositionally biased region" description="Basic and acidic residues" evidence="6">
    <location>
        <begin position="450"/>
        <end position="470"/>
    </location>
</feature>
<proteinExistence type="inferred from homology"/>
<dbReference type="Pfam" id="PF12931">
    <property type="entry name" value="TPR_Sec16"/>
    <property type="match status" value="1"/>
</dbReference>
<feature type="region of interest" description="Disordered" evidence="6">
    <location>
        <begin position="1569"/>
        <end position="1593"/>
    </location>
</feature>
<feature type="compositionally biased region" description="Low complexity" evidence="6">
    <location>
        <begin position="662"/>
        <end position="671"/>
    </location>
</feature>
<dbReference type="GO" id="GO:0007030">
    <property type="term" value="P:Golgi organization"/>
    <property type="evidence" value="ECO:0007669"/>
    <property type="project" value="TreeGrafter"/>
</dbReference>
<keyword evidence="9" id="KW-1185">Reference proteome</keyword>
<feature type="region of interest" description="Disordered" evidence="6">
    <location>
        <begin position="67"/>
        <end position="100"/>
    </location>
</feature>
<dbReference type="GO" id="GO:0016192">
    <property type="term" value="P:vesicle-mediated transport"/>
    <property type="evidence" value="ECO:0007669"/>
    <property type="project" value="UniProtKB-KW"/>
</dbReference>
<evidence type="ECO:0000256" key="6">
    <source>
        <dbReference type="SAM" id="MobiDB-lite"/>
    </source>
</evidence>
<feature type="compositionally biased region" description="Polar residues" evidence="6">
    <location>
        <begin position="302"/>
        <end position="317"/>
    </location>
</feature>
<evidence type="ECO:0000256" key="1">
    <source>
        <dbReference type="ARBA" id="ARBA00004240"/>
    </source>
</evidence>
<evidence type="ECO:0000256" key="5">
    <source>
        <dbReference type="ARBA" id="ARBA00022892"/>
    </source>
</evidence>
<feature type="region of interest" description="Disordered" evidence="6">
    <location>
        <begin position="247"/>
        <end position="677"/>
    </location>
</feature>
<evidence type="ECO:0000256" key="3">
    <source>
        <dbReference type="ARBA" id="ARBA00022448"/>
    </source>
</evidence>
<gene>
    <name evidence="8" type="ORF">PV327_005493</name>
</gene>
<sequence length="1610" mass="183594">MPIFANSQETHQFYHENHSSDTHTSVQQPSHIHQELSYVNPPAQLSSNHMANLENFVTMQPAAPKLVSSPPTLHETKQSSIIQEVRMSDPASGNISQTGYDQWYNQNAGARAPPPPSQQQTPWYSNVNRNLHQKQWTSTDSSADSYETIQPPNEFISTDVTSSESSSLYERDNREMRESTSKDNVSGESKPSTPPRDLSIVKNSEQPTALQQVDLPTDNYEFASNDRNTFLETGELTDSHHEQALIPTSQEDENDDVPGDIPFLREVPGQSSYTDPRRNDPTGQEQYVQSSPRLVDPRRNDLSGQAQGIQARSLSLNDRSERRDVPSGEERRESLPVLSRDAETLERRNDPSGRERSLPPPAQSRNDPSGEERIQSQSQIPIESNELRQVPGSGVNSTEPSPPVDVAAIRQIPGGLSPIDVTNMPDNINNNTRVVTGSQETPLANVMRDLASETRNKREEAVGASMREDDIPASSSPKRRDSYEDGDDEESANSRDENRERRREPSPNDKRRYDYDRKGDRSYYEREREYDDEYYYDRRRGPDFERTYNSREDLDRRETSFREGDRRHSSRDDLDERRGGPGRLKEEDERELRRRDERRGVNRIEDPRRRDGRDYDPRYPRDPRDREYNADRERRREERRRRYDEYDPRDPRREYYDDPYVRNSRPSSRSSYNDRERDYYMRSRDPYYGYNGYGSYDYGANYNANYYAYLENLRRTNPTAYMEWYHKYYASQHQQQQQSVAHVANYPEDRASVHSGRSSCEDRSTSVKQSIGDISLIEDSRVQSRMTPTKFSSSHVQGSFSIGSLVHVHASYPADGERARVDIFRVDSLLHHDPVTRELRLYPGPLVKGVTHKKTIIEYCETKIKKATINDELVDRASYILLYQLMIMLIQQNGNVVGVDIAALLLRNKKAYPYDVNKGLHEPTRRASTISQRSVGTVRDEIIHDNGSQHETEDVKPQKSIEQITNEFRNTLLDGLVQQALEYAMNEGLWGHALFLASKLDKRTHASVMTRFANSLPVQDSLQTLYQLHSGRVPASMTCVADSKWDDWRPHLAMVISNTSANPDINRRSIITMGDTLATRGDIYAAHFCYILAEIEFGVYGTAGTKLVLVGGNHHKSYMEFATSEAVMLTEIYEYARNLSEPGCTLVGLQTFKFKIAQKMVDCGLIEKALLYLEQISINIVNGPANYEQSFINDVYTLSERIKYHDPVFKDCIEDNTTLVWLNDLAEVVGRYQTGEIVQNNGNSGPVETQQPYHEPEQYTIQWSQQQQQQQQQQLQSQWSYTGNQNYNAGPVSMMEVPTNDATQDQWQPLSLPANVQESNIEQTGQYAAQTADQYQQSQQQQEYWGQQQYNQQDYTANDYHTADWQQQQQQSTPYQHEQTDIIDSSQQQATWNYEPPPQPQISMGPSSGKQYDPLEELDALEQPNDSSKQSSETKKVSDKQLDKKTSNAGGGGSWFGGLFSKLAPKPKNQMILPDDNNPTIVWDPVAKKWMNKDEDGDTGSTRLAPPPKVTDMGIRPPIIDQQPSAFIPEQTLNLPGDNSTTPNTSKMITGSNMFKLQKGRNMRANYIDVMNPGGVKSNGPPSSVPTPAASPLVPMAASSPQFFIPQPGK</sequence>
<feature type="region of interest" description="Disordered" evidence="6">
    <location>
        <begin position="1492"/>
        <end position="1511"/>
    </location>
</feature>
<reference evidence="8" key="2">
    <citation type="submission" date="2023-03" db="EMBL/GenBank/DDBJ databases">
        <authorList>
            <person name="Inwood S.N."/>
            <person name="Skelly J.G."/>
            <person name="Guhlin J."/>
            <person name="Harrop T.W.R."/>
            <person name="Goldson S.G."/>
            <person name="Dearden P.K."/>
        </authorList>
    </citation>
    <scope>NUCLEOTIDE SEQUENCE</scope>
    <source>
        <strain evidence="8">Lincoln</strain>
        <tissue evidence="8">Whole body</tissue>
    </source>
</reference>
<dbReference type="Gene3D" id="1.25.40.1030">
    <property type="match status" value="1"/>
</dbReference>
<evidence type="ECO:0000259" key="7">
    <source>
        <dbReference type="Pfam" id="PF12931"/>
    </source>
</evidence>
<dbReference type="PANTHER" id="PTHR13402">
    <property type="entry name" value="RGPR-RELATED"/>
    <property type="match status" value="1"/>
</dbReference>
<feature type="compositionally biased region" description="Basic and acidic residues" evidence="6">
    <location>
        <begin position="1432"/>
        <end position="1446"/>
    </location>
</feature>
<feature type="compositionally biased region" description="Polar residues" evidence="6">
    <location>
        <begin position="1372"/>
        <end position="1392"/>
    </location>
</feature>
<protein>
    <recommendedName>
        <fullName evidence="7">Sec16 Sec23-binding domain-containing protein</fullName>
    </recommendedName>
</protein>
<feature type="compositionally biased region" description="Basic and acidic residues" evidence="6">
    <location>
        <begin position="492"/>
        <end position="660"/>
    </location>
</feature>
<feature type="region of interest" description="Disordered" evidence="6">
    <location>
        <begin position="1282"/>
        <end position="1301"/>
    </location>
</feature>
<evidence type="ECO:0000313" key="9">
    <source>
        <dbReference type="Proteomes" id="UP001168972"/>
    </source>
</evidence>
<keyword evidence="4" id="KW-0256">Endoplasmic reticulum</keyword>
<evidence type="ECO:0000256" key="4">
    <source>
        <dbReference type="ARBA" id="ARBA00022824"/>
    </source>
</evidence>
<dbReference type="EMBL" id="JAQQBR010000003">
    <property type="protein sequence ID" value="KAK0179772.1"/>
    <property type="molecule type" value="Genomic_DNA"/>
</dbReference>
<evidence type="ECO:0000313" key="8">
    <source>
        <dbReference type="EMBL" id="KAK0179772.1"/>
    </source>
</evidence>
<dbReference type="PANTHER" id="PTHR13402:SF6">
    <property type="entry name" value="SECRETORY 16, ISOFORM I"/>
    <property type="match status" value="1"/>
</dbReference>
<comment type="similarity">
    <text evidence="2">Belongs to the SEC16 family.</text>
</comment>
<dbReference type="CDD" id="cd09233">
    <property type="entry name" value="ACE1-Sec16-like"/>
    <property type="match status" value="1"/>
</dbReference>
<dbReference type="GO" id="GO:0070973">
    <property type="term" value="P:protein localization to endoplasmic reticulum exit site"/>
    <property type="evidence" value="ECO:0007669"/>
    <property type="project" value="TreeGrafter"/>
</dbReference>
<keyword evidence="3" id="KW-0813">Transport</keyword>
<dbReference type="Proteomes" id="UP001168972">
    <property type="component" value="Unassembled WGS sequence"/>
</dbReference>
<reference evidence="8" key="1">
    <citation type="journal article" date="2023" name="bioRxiv">
        <title>Scaffold-level genome assemblies of two parasitoid biocontrol wasps reveal the parthenogenesis mechanism and an associated novel virus.</title>
        <authorList>
            <person name="Inwood S."/>
            <person name="Skelly J."/>
            <person name="Guhlin J."/>
            <person name="Harrop T."/>
            <person name="Goldson S."/>
            <person name="Dearden P."/>
        </authorList>
    </citation>
    <scope>NUCLEOTIDE SEQUENCE</scope>
    <source>
        <strain evidence="8">Lincoln</strain>
        <tissue evidence="8">Whole body</tissue>
    </source>
</reference>
<evidence type="ECO:0000256" key="2">
    <source>
        <dbReference type="ARBA" id="ARBA00005927"/>
    </source>
</evidence>